<dbReference type="InterPro" id="IPR007275">
    <property type="entry name" value="YTH_domain"/>
</dbReference>
<feature type="region of interest" description="Disordered" evidence="1">
    <location>
        <begin position="664"/>
        <end position="717"/>
    </location>
</feature>
<dbReference type="STRING" id="71717.A0A4Y7SY47"/>
<dbReference type="GO" id="GO:1990247">
    <property type="term" value="F:N6-methyladenosine-containing RNA reader activity"/>
    <property type="evidence" value="ECO:0007669"/>
    <property type="project" value="TreeGrafter"/>
</dbReference>
<evidence type="ECO:0000259" key="2">
    <source>
        <dbReference type="PROSITE" id="PS50882"/>
    </source>
</evidence>
<evidence type="ECO:0000256" key="1">
    <source>
        <dbReference type="SAM" id="MobiDB-lite"/>
    </source>
</evidence>
<feature type="region of interest" description="Disordered" evidence="1">
    <location>
        <begin position="1"/>
        <end position="59"/>
    </location>
</feature>
<feature type="compositionally biased region" description="Polar residues" evidence="1">
    <location>
        <begin position="331"/>
        <end position="342"/>
    </location>
</feature>
<dbReference type="EMBL" id="QPFP01000047">
    <property type="protein sequence ID" value="TEB26558.1"/>
    <property type="molecule type" value="Genomic_DNA"/>
</dbReference>
<accession>A0A4Y7SY47</accession>
<feature type="compositionally biased region" description="Polar residues" evidence="1">
    <location>
        <begin position="288"/>
        <end position="307"/>
    </location>
</feature>
<dbReference type="CDD" id="cd21134">
    <property type="entry name" value="YTH"/>
    <property type="match status" value="1"/>
</dbReference>
<feature type="region of interest" description="Disordered" evidence="1">
    <location>
        <begin position="328"/>
        <end position="473"/>
    </location>
</feature>
<protein>
    <submittedName>
        <fullName evidence="3">YTH-domain-containing protein</fullName>
    </submittedName>
</protein>
<name>A0A4Y7SY47_COPMI</name>
<dbReference type="GO" id="GO:0005737">
    <property type="term" value="C:cytoplasm"/>
    <property type="evidence" value="ECO:0007669"/>
    <property type="project" value="TreeGrafter"/>
</dbReference>
<dbReference type="PROSITE" id="PS50882">
    <property type="entry name" value="YTH"/>
    <property type="match status" value="1"/>
</dbReference>
<dbReference type="Gene3D" id="3.10.590.10">
    <property type="entry name" value="ph1033 like domains"/>
    <property type="match status" value="1"/>
</dbReference>
<dbReference type="InterPro" id="IPR045168">
    <property type="entry name" value="YTH_prot"/>
</dbReference>
<evidence type="ECO:0000313" key="4">
    <source>
        <dbReference type="Proteomes" id="UP000298030"/>
    </source>
</evidence>
<feature type="region of interest" description="Disordered" evidence="1">
    <location>
        <begin position="791"/>
        <end position="811"/>
    </location>
</feature>
<evidence type="ECO:0000313" key="3">
    <source>
        <dbReference type="EMBL" id="TEB26558.1"/>
    </source>
</evidence>
<proteinExistence type="predicted"/>
<dbReference type="GO" id="GO:0061157">
    <property type="term" value="P:mRNA destabilization"/>
    <property type="evidence" value="ECO:0007669"/>
    <property type="project" value="TreeGrafter"/>
</dbReference>
<organism evidence="3 4">
    <name type="scientific">Coprinellus micaceus</name>
    <name type="common">Glistening ink-cap mushroom</name>
    <name type="synonym">Coprinus micaceus</name>
    <dbReference type="NCBI Taxonomy" id="71717"/>
    <lineage>
        <taxon>Eukaryota</taxon>
        <taxon>Fungi</taxon>
        <taxon>Dikarya</taxon>
        <taxon>Basidiomycota</taxon>
        <taxon>Agaricomycotina</taxon>
        <taxon>Agaricomycetes</taxon>
        <taxon>Agaricomycetidae</taxon>
        <taxon>Agaricales</taxon>
        <taxon>Agaricineae</taxon>
        <taxon>Psathyrellaceae</taxon>
        <taxon>Coprinellus</taxon>
    </lineage>
</organism>
<feature type="region of interest" description="Disordered" evidence="1">
    <location>
        <begin position="283"/>
        <end position="308"/>
    </location>
</feature>
<feature type="region of interest" description="Disordered" evidence="1">
    <location>
        <begin position="79"/>
        <end position="101"/>
    </location>
</feature>
<sequence>MSSSAHPLPPVPQEQALPQTTTVRRHHTITAPSRSARAQAKEIISEEAPGEDVPWKDDDEPVDHDWVGGVGAVGEKTGLHRQSSLPTRYHRGSYGKHGASSVNMAPKPVINSLVAIAGHEGDEDWDITQRGACCRISWVASRLIPPRQQNVDAPQQQLDPQATNSPLGSHFTQTHTPSPPPSGAGVRRHVSLTYGAAVGGPRKVNAGLKRSGTLQATVPHHSHSSNASETSDYKDGPDYAYDQDDTGSNQSHQSHQGHQGHQSSGYSLEEEAYLRQQAQQQYAAAGINRSQPWNQTTDWRTAGNTNPIDDVTRALSTLEMAGAAGGYNAGTPGQYSQATQPPRFSGTPSRGSNNGNGGNVIGGSGNRTPGEYDGRRTPSRGQNPNQQWQQQQQRGDWDQGQHQLGGRRSNTNLNYGFKQSDVPAVPQIPSQYLQQSQQQGYGQQQSGRPGLGVATNFSAGGNGNGSSGQTPIQPFISTPIDVPTLIASKGYNPSNFDCKPAFARFFVIKSYTEDDVHKSLKYEIWSSTEPGNKRLDKAFKDTAGRGPIYLFFSVNASGHFCGMAEMLTPVDYTRSSTVWASDKWKGVFKVRWIFVRDIPNSNLRHIKLNNTQERKPVTNSRDTQELLPDAGQEMLRIFFTHPARTSLLQDFAFYELQAMQKAQGNVGPAPTIPSSSNNSSPPNQSSAVQSPQVSHATIPSSASSTSSHHSNSGSFSSNAGYAQNSGYGANPMMQMGMGVGGMGGMGITAPGNGMGMGMSGLGMGGLGTMGMSMGMQGGGGQFGVNQAVMRHASPAPSQGQQGWNQGQSSGY</sequence>
<gene>
    <name evidence="3" type="ORF">FA13DRAFT_1635767</name>
</gene>
<reference evidence="3 4" key="1">
    <citation type="journal article" date="2019" name="Nat. Ecol. Evol.">
        <title>Megaphylogeny resolves global patterns of mushroom evolution.</title>
        <authorList>
            <person name="Varga T."/>
            <person name="Krizsan K."/>
            <person name="Foldi C."/>
            <person name="Dima B."/>
            <person name="Sanchez-Garcia M."/>
            <person name="Sanchez-Ramirez S."/>
            <person name="Szollosi G.J."/>
            <person name="Szarkandi J.G."/>
            <person name="Papp V."/>
            <person name="Albert L."/>
            <person name="Andreopoulos W."/>
            <person name="Angelini C."/>
            <person name="Antonin V."/>
            <person name="Barry K.W."/>
            <person name="Bougher N.L."/>
            <person name="Buchanan P."/>
            <person name="Buyck B."/>
            <person name="Bense V."/>
            <person name="Catcheside P."/>
            <person name="Chovatia M."/>
            <person name="Cooper J."/>
            <person name="Damon W."/>
            <person name="Desjardin D."/>
            <person name="Finy P."/>
            <person name="Geml J."/>
            <person name="Haridas S."/>
            <person name="Hughes K."/>
            <person name="Justo A."/>
            <person name="Karasinski D."/>
            <person name="Kautmanova I."/>
            <person name="Kiss B."/>
            <person name="Kocsube S."/>
            <person name="Kotiranta H."/>
            <person name="LaButti K.M."/>
            <person name="Lechner B.E."/>
            <person name="Liimatainen K."/>
            <person name="Lipzen A."/>
            <person name="Lukacs Z."/>
            <person name="Mihaltcheva S."/>
            <person name="Morgado L.N."/>
            <person name="Niskanen T."/>
            <person name="Noordeloos M.E."/>
            <person name="Ohm R.A."/>
            <person name="Ortiz-Santana B."/>
            <person name="Ovrebo C."/>
            <person name="Racz N."/>
            <person name="Riley R."/>
            <person name="Savchenko A."/>
            <person name="Shiryaev A."/>
            <person name="Soop K."/>
            <person name="Spirin V."/>
            <person name="Szebenyi C."/>
            <person name="Tomsovsky M."/>
            <person name="Tulloss R.E."/>
            <person name="Uehling J."/>
            <person name="Grigoriev I.V."/>
            <person name="Vagvolgyi C."/>
            <person name="Papp T."/>
            <person name="Martin F.M."/>
            <person name="Miettinen O."/>
            <person name="Hibbett D.S."/>
            <person name="Nagy L.G."/>
        </authorList>
    </citation>
    <scope>NUCLEOTIDE SEQUENCE [LARGE SCALE GENOMIC DNA]</scope>
    <source>
        <strain evidence="3 4">FP101781</strain>
    </source>
</reference>
<dbReference type="PANTHER" id="PTHR12357">
    <property type="entry name" value="YTH YT521-B HOMOLOGY DOMAIN-CONTAINING"/>
    <property type="match status" value="1"/>
</dbReference>
<feature type="compositionally biased region" description="Gly residues" evidence="1">
    <location>
        <begin position="354"/>
        <end position="365"/>
    </location>
</feature>
<feature type="compositionally biased region" description="Low complexity" evidence="1">
    <location>
        <begin position="430"/>
        <end position="447"/>
    </location>
</feature>
<feature type="compositionally biased region" description="Low complexity" evidence="1">
    <location>
        <begin position="247"/>
        <end position="265"/>
    </location>
</feature>
<dbReference type="Pfam" id="PF04146">
    <property type="entry name" value="YTH"/>
    <property type="match status" value="1"/>
</dbReference>
<comment type="caution">
    <text evidence="3">The sequence shown here is derived from an EMBL/GenBank/DDBJ whole genome shotgun (WGS) entry which is preliminary data.</text>
</comment>
<feature type="compositionally biased region" description="Low complexity" evidence="1">
    <location>
        <begin position="673"/>
        <end position="717"/>
    </location>
</feature>
<dbReference type="PANTHER" id="PTHR12357:SF89">
    <property type="entry name" value="YTH DOMAIN-CONTAINING FAMILY PROTEIN"/>
    <property type="match status" value="1"/>
</dbReference>
<dbReference type="Proteomes" id="UP000298030">
    <property type="component" value="Unassembled WGS sequence"/>
</dbReference>
<dbReference type="OrthoDB" id="306690at2759"/>
<feature type="region of interest" description="Disordered" evidence="1">
    <location>
        <begin position="215"/>
        <end position="268"/>
    </location>
</feature>
<dbReference type="AlphaFoldDB" id="A0A4Y7SY47"/>
<dbReference type="GO" id="GO:0003729">
    <property type="term" value="F:mRNA binding"/>
    <property type="evidence" value="ECO:0007669"/>
    <property type="project" value="TreeGrafter"/>
</dbReference>
<feature type="region of interest" description="Disordered" evidence="1">
    <location>
        <begin position="149"/>
        <end position="187"/>
    </location>
</feature>
<feature type="compositionally biased region" description="Low complexity" evidence="1">
    <location>
        <begin position="797"/>
        <end position="811"/>
    </location>
</feature>
<feature type="compositionally biased region" description="Low complexity" evidence="1">
    <location>
        <begin position="380"/>
        <end position="402"/>
    </location>
</feature>
<feature type="domain" description="YTH" evidence="2">
    <location>
        <begin position="503"/>
        <end position="638"/>
    </location>
</feature>
<feature type="compositionally biased region" description="Polar residues" evidence="1">
    <location>
        <begin position="149"/>
        <end position="176"/>
    </location>
</feature>
<keyword evidence="4" id="KW-1185">Reference proteome</keyword>